<dbReference type="CDD" id="cd13961">
    <property type="entry name" value="PT_UbiA_DGGGPS"/>
    <property type="match status" value="1"/>
</dbReference>
<evidence type="ECO:0000256" key="3">
    <source>
        <dbReference type="ARBA" id="ARBA00022692"/>
    </source>
</evidence>
<feature type="transmembrane region" description="Helical" evidence="6">
    <location>
        <begin position="169"/>
        <end position="187"/>
    </location>
</feature>
<keyword evidence="3 6" id="KW-0812">Transmembrane</keyword>
<gene>
    <name evidence="7" type="ORF">RCZ15_14240</name>
    <name evidence="8" type="ORF">RCZ16_22620</name>
</gene>
<evidence type="ECO:0000313" key="7">
    <source>
        <dbReference type="EMBL" id="GJM50451.1"/>
    </source>
</evidence>
<dbReference type="Pfam" id="PF01040">
    <property type="entry name" value="UbiA"/>
    <property type="match status" value="1"/>
</dbReference>
<sequence length="298" mass="34984">MTKIKYTLLKILGLFSVIRGYNILIICIAQYLTSIFILSQYPTKEVLFDDNLFMLILAGALSIAGGYIINGFYDKEKDLINKPYRVMINRLVSQHTKLTLYFLLNFFSIIVASYVSFRAVIFFSLYIFGMWIYSHKLKKIAWIGNIVSATLSIIPFFAIFIYYKNFEHVIFFHAMYLFLLILIRELVKDLENIKGDFTFDYQTIPVKYGEVFSKIIISVLTLLTLIPIYFLLYQYHVGLMKYYFIIAGFLLIYFLAKLWKGQNQKTYHSLHNLLKITLITGVFSILLIHPEKIIQIFK</sequence>
<dbReference type="Gene3D" id="1.10.357.140">
    <property type="entry name" value="UbiA prenyltransferase"/>
    <property type="match status" value="1"/>
</dbReference>
<dbReference type="GO" id="GO:0016020">
    <property type="term" value="C:membrane"/>
    <property type="evidence" value="ECO:0007669"/>
    <property type="project" value="UniProtKB-SubCell"/>
</dbReference>
<dbReference type="InterPro" id="IPR000537">
    <property type="entry name" value="UbiA_prenyltransferase"/>
</dbReference>
<feature type="transmembrane region" description="Helical" evidence="6">
    <location>
        <begin position="100"/>
        <end position="128"/>
    </location>
</feature>
<accession>A0AAV5AYF5</accession>
<evidence type="ECO:0000313" key="10">
    <source>
        <dbReference type="Proteomes" id="UP001208692"/>
    </source>
</evidence>
<feature type="transmembrane region" description="Helical" evidence="6">
    <location>
        <begin position="272"/>
        <end position="289"/>
    </location>
</feature>
<feature type="transmembrane region" description="Helical" evidence="6">
    <location>
        <begin position="20"/>
        <end position="39"/>
    </location>
</feature>
<dbReference type="InterPro" id="IPR044878">
    <property type="entry name" value="UbiA_sf"/>
</dbReference>
<keyword evidence="10" id="KW-1185">Reference proteome</keyword>
<evidence type="ECO:0000256" key="4">
    <source>
        <dbReference type="ARBA" id="ARBA00022989"/>
    </source>
</evidence>
<evidence type="ECO:0000313" key="8">
    <source>
        <dbReference type="EMBL" id="GJM53946.1"/>
    </source>
</evidence>
<feature type="transmembrane region" description="Helical" evidence="6">
    <location>
        <begin position="51"/>
        <end position="73"/>
    </location>
</feature>
<protein>
    <submittedName>
        <fullName evidence="7">Ubiquinone biosynthesis protein UbiA</fullName>
    </submittedName>
</protein>
<dbReference type="RefSeq" id="WP_264846993.1">
    <property type="nucleotide sequence ID" value="NZ_BPMA01000037.1"/>
</dbReference>
<evidence type="ECO:0000256" key="6">
    <source>
        <dbReference type="SAM" id="Phobius"/>
    </source>
</evidence>
<feature type="transmembrane region" description="Helical" evidence="6">
    <location>
        <begin position="242"/>
        <end position="260"/>
    </location>
</feature>
<dbReference type="PANTHER" id="PTHR42723:SF1">
    <property type="entry name" value="CHLOROPHYLL SYNTHASE, CHLOROPLASTIC"/>
    <property type="match status" value="1"/>
</dbReference>
<evidence type="ECO:0000256" key="2">
    <source>
        <dbReference type="ARBA" id="ARBA00022475"/>
    </source>
</evidence>
<dbReference type="GO" id="GO:0016765">
    <property type="term" value="F:transferase activity, transferring alkyl or aryl (other than methyl) groups"/>
    <property type="evidence" value="ECO:0007669"/>
    <property type="project" value="InterPro"/>
</dbReference>
<feature type="transmembrane region" description="Helical" evidence="6">
    <location>
        <begin position="140"/>
        <end position="163"/>
    </location>
</feature>
<keyword evidence="2" id="KW-1003">Cell membrane</keyword>
<keyword evidence="7" id="KW-0830">Ubiquinone</keyword>
<evidence type="ECO:0000313" key="9">
    <source>
        <dbReference type="Proteomes" id="UP001207736"/>
    </source>
</evidence>
<dbReference type="EMBL" id="BQKA01000027">
    <property type="protein sequence ID" value="GJM50451.1"/>
    <property type="molecule type" value="Genomic_DNA"/>
</dbReference>
<dbReference type="EMBL" id="BQKB01000053">
    <property type="protein sequence ID" value="GJM53946.1"/>
    <property type="molecule type" value="Genomic_DNA"/>
</dbReference>
<dbReference type="Proteomes" id="UP001207736">
    <property type="component" value="Unassembled WGS sequence"/>
</dbReference>
<dbReference type="InterPro" id="IPR050475">
    <property type="entry name" value="Prenyltransferase_related"/>
</dbReference>
<dbReference type="PANTHER" id="PTHR42723">
    <property type="entry name" value="CHLOROPHYLL SYNTHASE"/>
    <property type="match status" value="1"/>
</dbReference>
<evidence type="ECO:0000256" key="1">
    <source>
        <dbReference type="ARBA" id="ARBA00004141"/>
    </source>
</evidence>
<evidence type="ECO:0000256" key="5">
    <source>
        <dbReference type="ARBA" id="ARBA00023136"/>
    </source>
</evidence>
<comment type="subcellular location">
    <subcellularLocation>
        <location evidence="1">Membrane</location>
        <topology evidence="1">Multi-pass membrane protein</topology>
    </subcellularLocation>
</comment>
<comment type="caution">
    <text evidence="7">The sequence shown here is derived from an EMBL/GenBank/DDBJ whole genome shotgun (WGS) entry which is preliminary data.</text>
</comment>
<feature type="transmembrane region" description="Helical" evidence="6">
    <location>
        <begin position="215"/>
        <end position="236"/>
    </location>
</feature>
<dbReference type="AlphaFoldDB" id="A0AAV5AYF5"/>
<keyword evidence="5 6" id="KW-0472">Membrane</keyword>
<name>A0AAV5AYF5_9FLAO</name>
<reference evidence="7 10" key="1">
    <citation type="submission" date="2021-11" db="EMBL/GenBank/DDBJ databases">
        <title>Draft genome sequence of Capnocytophaga sp. strain KC07075 isolated from cat oral cavity.</title>
        <authorList>
            <person name="Suzuki M."/>
            <person name="Imaoka K."/>
            <person name="Kimura M."/>
            <person name="Morikawa S."/>
            <person name="Maeda K."/>
        </authorList>
    </citation>
    <scope>NUCLEOTIDE SEQUENCE</scope>
    <source>
        <strain evidence="7">KC07075</strain>
        <strain evidence="8 10">KC07079</strain>
    </source>
</reference>
<keyword evidence="4 6" id="KW-1133">Transmembrane helix</keyword>
<proteinExistence type="predicted"/>
<organism evidence="7 9">
    <name type="scientific">Capnocytophaga catalasegens</name>
    <dbReference type="NCBI Taxonomy" id="1004260"/>
    <lineage>
        <taxon>Bacteria</taxon>
        <taxon>Pseudomonadati</taxon>
        <taxon>Bacteroidota</taxon>
        <taxon>Flavobacteriia</taxon>
        <taxon>Flavobacteriales</taxon>
        <taxon>Flavobacteriaceae</taxon>
        <taxon>Capnocytophaga</taxon>
    </lineage>
</organism>
<dbReference type="Proteomes" id="UP001208692">
    <property type="component" value="Unassembled WGS sequence"/>
</dbReference>